<dbReference type="Gene3D" id="3.90.226.10">
    <property type="entry name" value="2-enoyl-CoA Hydratase, Chain A, domain 1"/>
    <property type="match status" value="1"/>
</dbReference>
<proteinExistence type="inferred from homology"/>
<evidence type="ECO:0000313" key="12">
    <source>
        <dbReference type="EMBL" id="PQA59594.1"/>
    </source>
</evidence>
<feature type="active site" description="Charge relay system" evidence="8">
    <location>
        <position position="1033"/>
    </location>
</feature>
<evidence type="ECO:0000256" key="3">
    <source>
        <dbReference type="ARBA" id="ARBA00022490"/>
    </source>
</evidence>
<evidence type="ECO:0000256" key="7">
    <source>
        <dbReference type="PIRNR" id="PIRNR036421"/>
    </source>
</evidence>
<protein>
    <recommendedName>
        <fullName evidence="7">Tricorn protease homolog</fullName>
        <ecNumber evidence="7">3.4.21.-</ecNumber>
    </recommendedName>
</protein>
<keyword evidence="13" id="KW-1185">Reference proteome</keyword>
<dbReference type="Pfam" id="PF26549">
    <property type="entry name" value="Tricorn_N"/>
    <property type="match status" value="1"/>
</dbReference>
<sequence>MRKIFLSAIMVVAGLATTHGQGVYFTSYPSISPDAKTLVFTYENDLWKTDLTTGVSTRLTAMQGSETRARFSPDGKWLAFTGTQYGNADVYVMPAEGGEIRQLTFHDSYDLFDGWGWDSKTIYFESGAYNNGTAYTLSIDGGTPKRIFGHFFNRIHNIAEHPTTGELYFNDTWESDNQAYRKGYKGEFNPDIQSYNPKTKAYKRYTDYQGKDMWTTIDKSGQVYFVSDEANGEYNLYAFNGGKKTALTSFKESIKRPQVSANGQKVVFEKDYQLWIYDVASKKAQPVQLSISRNFTLPKAQDFIVQGNINFFDVSPDGKKMAFSSRGQLFVSDVEGKYIKQLSTSPTGRVLEVKWLSDNRTLVFNQTVNGYQNFFSIPADGNGSAKALTKDLRNNRNLFLNKDRTKAVYLSGRDEVRLLDLKSFDSKTIVKDEIWAFQNSSPMFSPNDEYVVFTAHRNFEQDILVHKLSDGKTYNLTNTGVTEEAPYWSPDGKYIYFASNRYKPSYPFGLADAHIYRMPLSKLEEPYRSDKFAELFKKEEKKDEKKETKPDSSKTSTKKTDAKKDQKEEKKDEKKKEEPKKIDPIVIDFDGLMDRLEQISPNFGTAVDPIVVQKDTKTFVLYQSDHDQGQPSWWKTTIEPFVPNKTEKIEGTRGASDFLQLDGKYYVIVGGNIHKLNLDANKVEKIDMKHTFRKNFEEEFRQMFEETWANVEENFYNETFHGADWKSLKPKYEAFVSRANNRTDFRTLMNDMLGELNSSHTGFSSYGPEESNFFATRTLTPGVIFEDENPYRVKAIVKNSPLDKTGKDVKPGDVLVKVNGQEVNPKQNRDFYFQQPSLDQEMELTFERNGKNVEVKVHPEYSGALVNQLYDEWIDQNQKYVDTKSKNRIGYVHMKNMGMDEYQKFVIDMTRDWNQKDALIVDLRYNTGGNVHDLVLNFLSQRPYLQWQYRGGARSPQPNFSPSGKPIVMLINEQSLSDAEMTSAGFKALKLGKLIGTETYRWIIFTSGKGLVDGSFYRLPSWGCYTLDGKNLEREGVQPDITVKQTFMDRLEGKEPQLDRAIEEILKDLK</sequence>
<dbReference type="RefSeq" id="WP_104711208.1">
    <property type="nucleotide sequence ID" value="NZ_PTRA01000001.1"/>
</dbReference>
<comment type="caution">
    <text evidence="12">The sequence shown here is derived from an EMBL/GenBank/DDBJ whole genome shotgun (WGS) entry which is preliminary data.</text>
</comment>
<dbReference type="CDD" id="cd07562">
    <property type="entry name" value="Peptidase_S41_TRI"/>
    <property type="match status" value="1"/>
</dbReference>
<evidence type="ECO:0000256" key="8">
    <source>
        <dbReference type="PIRSR" id="PIRSR036421-1"/>
    </source>
</evidence>
<dbReference type="InterPro" id="IPR036034">
    <property type="entry name" value="PDZ_sf"/>
</dbReference>
<organism evidence="12 13">
    <name type="scientific">Siphonobacter curvatus</name>
    <dbReference type="NCBI Taxonomy" id="2094562"/>
    <lineage>
        <taxon>Bacteria</taxon>
        <taxon>Pseudomonadati</taxon>
        <taxon>Bacteroidota</taxon>
        <taxon>Cytophagia</taxon>
        <taxon>Cytophagales</taxon>
        <taxon>Cytophagaceae</taxon>
        <taxon>Siphonobacter</taxon>
    </lineage>
</organism>
<accession>A0A2S7IPF1</accession>
<dbReference type="Gene3D" id="2.120.10.60">
    <property type="entry name" value="Tricorn protease N-terminal domain"/>
    <property type="match status" value="1"/>
</dbReference>
<comment type="subcellular location">
    <subcellularLocation>
        <location evidence="1 7">Cytoplasm</location>
    </subcellularLocation>
</comment>
<dbReference type="OrthoDB" id="9815657at2"/>
<keyword evidence="3 7" id="KW-0963">Cytoplasm</keyword>
<comment type="function">
    <text evidence="7">Degrades oligopeptides.</text>
</comment>
<dbReference type="AlphaFoldDB" id="A0A2S7IPF1"/>
<dbReference type="SUPFAM" id="SSF82171">
    <property type="entry name" value="DPP6 N-terminal domain-like"/>
    <property type="match status" value="1"/>
</dbReference>
<evidence type="ECO:0000256" key="4">
    <source>
        <dbReference type="ARBA" id="ARBA00022670"/>
    </source>
</evidence>
<evidence type="ECO:0000256" key="1">
    <source>
        <dbReference type="ARBA" id="ARBA00004496"/>
    </source>
</evidence>
<dbReference type="GO" id="GO:0005737">
    <property type="term" value="C:cytoplasm"/>
    <property type="evidence" value="ECO:0007669"/>
    <property type="project" value="UniProtKB-SubCell"/>
</dbReference>
<dbReference type="InterPro" id="IPR012393">
    <property type="entry name" value="Tricorn_protease"/>
</dbReference>
<dbReference type="Gene3D" id="2.30.42.10">
    <property type="match status" value="1"/>
</dbReference>
<keyword evidence="6 7" id="KW-0720">Serine protease</keyword>
<dbReference type="PANTHER" id="PTHR43253">
    <property type="entry name" value="TRICORN PROTEASE HOMOLOG 2-RELATED"/>
    <property type="match status" value="1"/>
</dbReference>
<dbReference type="Gene3D" id="3.30.750.44">
    <property type="match status" value="1"/>
</dbReference>
<feature type="site" description="Transition state stabilizer; via amide nitrogen" evidence="9">
    <location>
        <position position="978"/>
    </location>
</feature>
<evidence type="ECO:0000256" key="2">
    <source>
        <dbReference type="ARBA" id="ARBA00008524"/>
    </source>
</evidence>
<evidence type="ECO:0000256" key="5">
    <source>
        <dbReference type="ARBA" id="ARBA00022801"/>
    </source>
</evidence>
<dbReference type="SMART" id="SM00245">
    <property type="entry name" value="TSPc"/>
    <property type="match status" value="1"/>
</dbReference>
<feature type="domain" description="Tail specific protease" evidence="11">
    <location>
        <begin position="862"/>
        <end position="1044"/>
    </location>
</feature>
<gene>
    <name evidence="12" type="ORF">C5O19_08130</name>
</gene>
<evidence type="ECO:0000259" key="11">
    <source>
        <dbReference type="SMART" id="SM00245"/>
    </source>
</evidence>
<dbReference type="Gene3D" id="2.130.10.10">
    <property type="entry name" value="YVTN repeat-like/Quinoprotein amine dehydrogenase"/>
    <property type="match status" value="1"/>
</dbReference>
<dbReference type="Pfam" id="PF03572">
    <property type="entry name" value="Peptidase_S41"/>
    <property type="match status" value="1"/>
</dbReference>
<dbReference type="SUPFAM" id="SSF50156">
    <property type="entry name" value="PDZ domain-like"/>
    <property type="match status" value="1"/>
</dbReference>
<evidence type="ECO:0000256" key="9">
    <source>
        <dbReference type="PIRSR" id="PIRSR036421-3"/>
    </source>
</evidence>
<dbReference type="InterPro" id="IPR001478">
    <property type="entry name" value="PDZ"/>
</dbReference>
<dbReference type="GO" id="GO:0008236">
    <property type="term" value="F:serine-type peptidase activity"/>
    <property type="evidence" value="ECO:0007669"/>
    <property type="project" value="UniProtKB-UniRule"/>
</dbReference>
<comment type="similarity">
    <text evidence="2 7">Belongs to the peptidase S41B family.</text>
</comment>
<dbReference type="GO" id="GO:0006508">
    <property type="term" value="P:proteolysis"/>
    <property type="evidence" value="ECO:0007669"/>
    <property type="project" value="UniProtKB-UniRule"/>
</dbReference>
<evidence type="ECO:0000256" key="10">
    <source>
        <dbReference type="SAM" id="MobiDB-lite"/>
    </source>
</evidence>
<dbReference type="EMBL" id="PTRA01000001">
    <property type="protein sequence ID" value="PQA59594.1"/>
    <property type="molecule type" value="Genomic_DNA"/>
</dbReference>
<dbReference type="Pfam" id="PF14684">
    <property type="entry name" value="Tricorn_C1"/>
    <property type="match status" value="1"/>
</dbReference>
<evidence type="ECO:0000313" key="13">
    <source>
        <dbReference type="Proteomes" id="UP000239590"/>
    </source>
</evidence>
<dbReference type="Pfam" id="PF26550">
    <property type="entry name" value="Tricorn_2nd"/>
    <property type="match status" value="1"/>
</dbReference>
<feature type="region of interest" description="Disordered" evidence="10">
    <location>
        <begin position="539"/>
        <end position="578"/>
    </location>
</feature>
<evidence type="ECO:0000256" key="6">
    <source>
        <dbReference type="ARBA" id="ARBA00022825"/>
    </source>
</evidence>
<keyword evidence="4 7" id="KW-0645">Protease</keyword>
<name>A0A2S7IPF1_9BACT</name>
<dbReference type="SUPFAM" id="SSF69304">
    <property type="entry name" value="Tricorn protease N-terminal domain"/>
    <property type="match status" value="1"/>
</dbReference>
<dbReference type="InterPro" id="IPR015943">
    <property type="entry name" value="WD40/YVTN_repeat-like_dom_sf"/>
</dbReference>
<dbReference type="InterPro" id="IPR029045">
    <property type="entry name" value="ClpP/crotonase-like_dom_sf"/>
</dbReference>
<dbReference type="EC" id="3.4.21.-" evidence="7"/>
<feature type="active site" description="Charge relay system" evidence="8">
    <location>
        <position position="760"/>
    </location>
</feature>
<keyword evidence="5 7" id="KW-0378">Hydrolase</keyword>
<dbReference type="SUPFAM" id="SSF52096">
    <property type="entry name" value="ClpP/crotonase"/>
    <property type="match status" value="1"/>
</dbReference>
<dbReference type="Pfam" id="PF13180">
    <property type="entry name" value="PDZ_2"/>
    <property type="match status" value="1"/>
</dbReference>
<feature type="active site" description="Nucleophile" evidence="8">
    <location>
        <position position="977"/>
    </location>
</feature>
<dbReference type="InterPro" id="IPR005151">
    <property type="entry name" value="Tail-specific_protease"/>
</dbReference>
<dbReference type="PANTHER" id="PTHR43253:SF1">
    <property type="entry name" value="TRICORN PROTEASE HOMOLOG 2-RELATED"/>
    <property type="match status" value="1"/>
</dbReference>
<dbReference type="Proteomes" id="UP000239590">
    <property type="component" value="Unassembled WGS sequence"/>
</dbReference>
<reference evidence="13" key="1">
    <citation type="submission" date="2018-02" db="EMBL/GenBank/DDBJ databases">
        <title>Genome sequencing of Solimonas sp. HR-BB.</title>
        <authorList>
            <person name="Lee Y."/>
            <person name="Jeon C.O."/>
        </authorList>
    </citation>
    <scope>NUCLEOTIDE SEQUENCE [LARGE SCALE GENOMIC DNA]</scope>
    <source>
        <strain evidence="13">HR-U</strain>
    </source>
</reference>
<dbReference type="InterPro" id="IPR028204">
    <property type="entry name" value="Tricorn_C1"/>
</dbReference>
<dbReference type="PIRSF" id="PIRSF036421">
    <property type="entry name" value="Tricorn_protease"/>
    <property type="match status" value="1"/>
</dbReference>